<keyword evidence="1" id="KW-0732">Signal</keyword>
<evidence type="ECO:0008006" key="4">
    <source>
        <dbReference type="Google" id="ProtNLM"/>
    </source>
</evidence>
<dbReference type="AlphaFoldDB" id="A0A9N9SLK5"/>
<protein>
    <recommendedName>
        <fullName evidence="4">Secreted protein</fullName>
    </recommendedName>
</protein>
<dbReference type="Proteomes" id="UP001153737">
    <property type="component" value="Chromosome 6"/>
</dbReference>
<reference evidence="2" key="1">
    <citation type="submission" date="2022-01" db="EMBL/GenBank/DDBJ databases">
        <authorList>
            <person name="King R."/>
        </authorList>
    </citation>
    <scope>NUCLEOTIDE SEQUENCE</scope>
</reference>
<feature type="chain" id="PRO_5040339600" description="Secreted protein" evidence="1">
    <location>
        <begin position="39"/>
        <end position="118"/>
    </location>
</feature>
<name>A0A9N9SLK5_PHACE</name>
<dbReference type="Gene3D" id="2.60.120.200">
    <property type="match status" value="1"/>
</dbReference>
<evidence type="ECO:0000313" key="2">
    <source>
        <dbReference type="EMBL" id="CAG9822599.1"/>
    </source>
</evidence>
<dbReference type="OrthoDB" id="726732at2759"/>
<accession>A0A9N9SLK5</accession>
<evidence type="ECO:0000313" key="3">
    <source>
        <dbReference type="Proteomes" id="UP001153737"/>
    </source>
</evidence>
<organism evidence="2 3">
    <name type="scientific">Phaedon cochleariae</name>
    <name type="common">Mustard beetle</name>
    <dbReference type="NCBI Taxonomy" id="80249"/>
    <lineage>
        <taxon>Eukaryota</taxon>
        <taxon>Metazoa</taxon>
        <taxon>Ecdysozoa</taxon>
        <taxon>Arthropoda</taxon>
        <taxon>Hexapoda</taxon>
        <taxon>Insecta</taxon>
        <taxon>Pterygota</taxon>
        <taxon>Neoptera</taxon>
        <taxon>Endopterygota</taxon>
        <taxon>Coleoptera</taxon>
        <taxon>Polyphaga</taxon>
        <taxon>Cucujiformia</taxon>
        <taxon>Chrysomeloidea</taxon>
        <taxon>Chrysomelidae</taxon>
        <taxon>Chrysomelinae</taxon>
        <taxon>Chrysomelini</taxon>
        <taxon>Phaedon</taxon>
    </lineage>
</organism>
<sequence length="118" mass="13506">MDQVMWCKPRLKTVLGVLKWWCCLVLVVFGSFLDEALANDDGIVDLIESSKLYDEPDGIVRILGRCWNDTERSEPKKSDWAYRWSEQAQISLTTQDHFPDGFPTDFSILIAARPSPGR</sequence>
<keyword evidence="3" id="KW-1185">Reference proteome</keyword>
<reference evidence="2" key="2">
    <citation type="submission" date="2022-10" db="EMBL/GenBank/DDBJ databases">
        <authorList>
            <consortium name="ENA_rothamsted_submissions"/>
            <consortium name="culmorum"/>
            <person name="King R."/>
        </authorList>
    </citation>
    <scope>NUCLEOTIDE SEQUENCE</scope>
</reference>
<feature type="signal peptide" evidence="1">
    <location>
        <begin position="1"/>
        <end position="38"/>
    </location>
</feature>
<gene>
    <name evidence="2" type="ORF">PHAECO_LOCUS9980</name>
</gene>
<evidence type="ECO:0000256" key="1">
    <source>
        <dbReference type="SAM" id="SignalP"/>
    </source>
</evidence>
<proteinExistence type="predicted"/>
<dbReference type="EMBL" id="OU896712">
    <property type="protein sequence ID" value="CAG9822599.1"/>
    <property type="molecule type" value="Genomic_DNA"/>
</dbReference>